<evidence type="ECO:0000313" key="4">
    <source>
        <dbReference type="Proteomes" id="UP000230605"/>
    </source>
</evidence>
<organism evidence="2 4">
    <name type="scientific">Cercospora beticola</name>
    <name type="common">Sugarbeet leaf spot fungus</name>
    <dbReference type="NCBI Taxonomy" id="122368"/>
    <lineage>
        <taxon>Eukaryota</taxon>
        <taxon>Fungi</taxon>
        <taxon>Dikarya</taxon>
        <taxon>Ascomycota</taxon>
        <taxon>Pezizomycotina</taxon>
        <taxon>Dothideomycetes</taxon>
        <taxon>Dothideomycetidae</taxon>
        <taxon>Mycosphaerellales</taxon>
        <taxon>Mycosphaerellaceae</taxon>
        <taxon>Cercospora</taxon>
    </lineage>
</organism>
<evidence type="ECO:0008006" key="6">
    <source>
        <dbReference type="Google" id="ProtNLM"/>
    </source>
</evidence>
<reference evidence="2 4" key="1">
    <citation type="submission" date="2015-10" db="EMBL/GenBank/DDBJ databases">
        <title>The cercosporin biosynthetic gene cluster was horizontally transferred to several fungal lineages and shown to be expanded in Cercospora beticola based on microsynteny with recipient genomes.</title>
        <authorList>
            <person name="De Jonge R."/>
            <person name="Ebert M.K."/>
            <person name="Suttle J.C."/>
            <person name="Jurick Ii W.M."/>
            <person name="Secor G.A."/>
            <person name="Thomma B.P."/>
            <person name="Van De Peer Y."/>
            <person name="Bolton M.D."/>
        </authorList>
    </citation>
    <scope>NUCLEOTIDE SEQUENCE [LARGE SCALE GENOMIC DNA]</scope>
    <source>
        <strain evidence="2 4">09-40</strain>
    </source>
</reference>
<reference evidence="3 5" key="2">
    <citation type="submission" date="2023-09" db="EMBL/GenBank/DDBJ databases">
        <title>Complete-Gapless Cercospora beticola genome.</title>
        <authorList>
            <person name="Wyatt N.A."/>
            <person name="Spanner R.E."/>
            <person name="Bolton M.D."/>
        </authorList>
    </citation>
    <scope>NUCLEOTIDE SEQUENCE [LARGE SCALE GENOMIC DNA]</scope>
    <source>
        <strain evidence="3">Cb09-40</strain>
    </source>
</reference>
<accession>A0A2G5I9F3</accession>
<dbReference type="AlphaFoldDB" id="A0A2G5I9F3"/>
<dbReference type="EMBL" id="CP134185">
    <property type="protein sequence ID" value="WPA97631.1"/>
    <property type="molecule type" value="Genomic_DNA"/>
</dbReference>
<dbReference type="OrthoDB" id="3642993at2759"/>
<gene>
    <name evidence="2" type="ORF">CB0940_02215</name>
    <name evidence="3" type="ORF">RHO25_002241</name>
</gene>
<protein>
    <recommendedName>
        <fullName evidence="6">AA1-like domain-containing protein</fullName>
    </recommendedName>
</protein>
<proteinExistence type="predicted"/>
<keyword evidence="1" id="KW-0732">Signal</keyword>
<evidence type="ECO:0000313" key="5">
    <source>
        <dbReference type="Proteomes" id="UP001302367"/>
    </source>
</evidence>
<sequence length="174" mass="19067">MLSLKPTTALLTTLLATSTQALYFRLIPFTTTSTYSPTECHTVTFTINNPDAVFEQGGSYPRTCNITWTGCTPPTCWTSCDDDGLSPAYYARVLPSSTSNNKFSPEAFTLEVEEYYVYRNSARNNATIYISEGENEYGCSRGEGQSTTCGFAEGTTSDLTATYSVPSRDNVCAY</sequence>
<feature type="signal peptide" evidence="1">
    <location>
        <begin position="1"/>
        <end position="21"/>
    </location>
</feature>
<feature type="chain" id="PRO_5013673654" description="AA1-like domain-containing protein" evidence="1">
    <location>
        <begin position="22"/>
        <end position="174"/>
    </location>
</feature>
<dbReference type="Proteomes" id="UP000230605">
    <property type="component" value="Chromosome 1"/>
</dbReference>
<evidence type="ECO:0000256" key="1">
    <source>
        <dbReference type="SAM" id="SignalP"/>
    </source>
</evidence>
<evidence type="ECO:0000313" key="2">
    <source>
        <dbReference type="EMBL" id="PIB01418.1"/>
    </source>
</evidence>
<dbReference type="EMBL" id="LKMD01000100">
    <property type="protein sequence ID" value="PIB01418.1"/>
    <property type="molecule type" value="Genomic_DNA"/>
</dbReference>
<keyword evidence="5" id="KW-1185">Reference proteome</keyword>
<dbReference type="Proteomes" id="UP001302367">
    <property type="component" value="Chromosome 2"/>
</dbReference>
<name>A0A2G5I9F3_CERBT</name>
<evidence type="ECO:0000313" key="3">
    <source>
        <dbReference type="EMBL" id="WPA97631.1"/>
    </source>
</evidence>